<reference evidence="2 3" key="1">
    <citation type="submission" date="2015-01" db="EMBL/GenBank/DDBJ databases">
        <title>Draft Genome Sequences of Four Bacillus thermoamylovorans Strains, Isolated From Food Products.</title>
        <authorList>
            <person name="Krawcyk A.O."/>
            <person name="Berendsen E.M."/>
            <person name="Eijlander R.T."/>
            <person name="de Jong A."/>
            <person name="Wells-Bennik M."/>
            <person name="Kuipers O.P."/>
        </authorList>
    </citation>
    <scope>NUCLEOTIDE SEQUENCE [LARGE SCALE GENOMIC DNA]</scope>
    <source>
        <strain evidence="2 3">B4167</strain>
    </source>
</reference>
<dbReference type="Proteomes" id="UP000032076">
    <property type="component" value="Unassembled WGS sequence"/>
</dbReference>
<sequence length="54" mass="5961">MDQRILFGSTSPGNGIENPEQPCTDAGSSKWRRLFCAECVHRGADEIGEFYVIA</sequence>
<dbReference type="EMBL" id="JXLU01000019">
    <property type="protein sequence ID" value="KIO73904.1"/>
    <property type="molecule type" value="Genomic_DNA"/>
</dbReference>
<name>A0ABD4AA86_9BACI</name>
<evidence type="ECO:0000313" key="2">
    <source>
        <dbReference type="EMBL" id="KIO73904.1"/>
    </source>
</evidence>
<evidence type="ECO:0000256" key="1">
    <source>
        <dbReference type="SAM" id="MobiDB-lite"/>
    </source>
</evidence>
<feature type="region of interest" description="Disordered" evidence="1">
    <location>
        <begin position="1"/>
        <end position="27"/>
    </location>
</feature>
<protein>
    <submittedName>
        <fullName evidence="2">Uncharacterized protein</fullName>
    </submittedName>
</protein>
<accession>A0ABD4AA86</accession>
<gene>
    <name evidence="2" type="ORF">B4167_1737</name>
</gene>
<comment type="caution">
    <text evidence="2">The sequence shown here is derived from an EMBL/GenBank/DDBJ whole genome shotgun (WGS) entry which is preliminary data.</text>
</comment>
<organism evidence="2 3">
    <name type="scientific">Caldibacillus thermoamylovorans</name>
    <dbReference type="NCBI Taxonomy" id="35841"/>
    <lineage>
        <taxon>Bacteria</taxon>
        <taxon>Bacillati</taxon>
        <taxon>Bacillota</taxon>
        <taxon>Bacilli</taxon>
        <taxon>Bacillales</taxon>
        <taxon>Bacillaceae</taxon>
        <taxon>Caldibacillus</taxon>
    </lineage>
</organism>
<evidence type="ECO:0000313" key="3">
    <source>
        <dbReference type="Proteomes" id="UP000032076"/>
    </source>
</evidence>
<dbReference type="AlphaFoldDB" id="A0ABD4AA86"/>
<proteinExistence type="predicted"/>